<dbReference type="KEGG" id="mro:MROS_1916"/>
<dbReference type="SMART" id="SM00382">
    <property type="entry name" value="AAA"/>
    <property type="match status" value="2"/>
</dbReference>
<keyword evidence="3" id="KW-0067">ATP-binding</keyword>
<dbReference type="InterPro" id="IPR032781">
    <property type="entry name" value="ABC_tran_Xtn"/>
</dbReference>
<evidence type="ECO:0000256" key="2">
    <source>
        <dbReference type="ARBA" id="ARBA00022741"/>
    </source>
</evidence>
<evidence type="ECO:0000313" key="9">
    <source>
        <dbReference type="Proteomes" id="UP000009011"/>
    </source>
</evidence>
<reference evidence="8 9" key="1">
    <citation type="journal article" date="2013" name="PLoS ONE">
        <title>Genomic analysis of Melioribacter roseus, facultatively anaerobic organotrophic bacterium representing a novel deep lineage within Bacteriodetes/Chlorobi group.</title>
        <authorList>
            <person name="Kadnikov V.V."/>
            <person name="Mardanov A.V."/>
            <person name="Podosokorskaya O.A."/>
            <person name="Gavrilov S.N."/>
            <person name="Kublanov I.V."/>
            <person name="Beletsky A.V."/>
            <person name="Bonch-Osmolovskaya E.A."/>
            <person name="Ravin N.V."/>
        </authorList>
    </citation>
    <scope>NUCLEOTIDE SEQUENCE [LARGE SCALE GENOMIC DNA]</scope>
    <source>
        <strain evidence="9">JCM 17771 / P3M-2</strain>
    </source>
</reference>
<dbReference type="InterPro" id="IPR037118">
    <property type="entry name" value="Val-tRNA_synth_C_sf"/>
</dbReference>
<dbReference type="PROSITE" id="PS00211">
    <property type="entry name" value="ABC_TRANSPORTER_1"/>
    <property type="match status" value="2"/>
</dbReference>
<dbReference type="SUPFAM" id="SSF52540">
    <property type="entry name" value="P-loop containing nucleoside triphosphate hydrolases"/>
    <property type="match status" value="2"/>
</dbReference>
<dbReference type="CDD" id="cd03221">
    <property type="entry name" value="ABCF_EF-3"/>
    <property type="match status" value="2"/>
</dbReference>
<feature type="coiled-coil region" evidence="6">
    <location>
        <begin position="251"/>
        <end position="278"/>
    </location>
</feature>
<organism evidence="8 9">
    <name type="scientific">Melioribacter roseus (strain DSM 23840 / JCM 17771 / VKM B-2668 / P3M-2)</name>
    <dbReference type="NCBI Taxonomy" id="1191523"/>
    <lineage>
        <taxon>Bacteria</taxon>
        <taxon>Pseudomonadati</taxon>
        <taxon>Ignavibacteriota</taxon>
        <taxon>Ignavibacteria</taxon>
        <taxon>Ignavibacteriales</taxon>
        <taxon>Melioribacteraceae</taxon>
        <taxon>Melioribacter</taxon>
    </lineage>
</organism>
<evidence type="ECO:0000256" key="6">
    <source>
        <dbReference type="SAM" id="Coils"/>
    </source>
</evidence>
<dbReference type="PANTHER" id="PTHR42855">
    <property type="entry name" value="ABC TRANSPORTER ATP-BINDING SUBUNIT"/>
    <property type="match status" value="1"/>
</dbReference>
<accession>I7A1N9</accession>
<sequence>MIDIINLSVQFTGDNLFEDVNIKINRDDKIALVGSNGKGKSTLLKIICGLELPETGKVLIQKGTRIGYLPQDLIRFKERTLLEEVKSSMPDIKQLEEKEASIISQLESADITEAEKKELIEELGEIHHLKEQNDYYSLEARAEKVLTGLGFKNTDFNRRTEEFSGGWQMRIQLAKILLGENDLILLDEPTNHLDIDTLMWLEGFLKNYRGALIIVSHDRHFINNVTNKTLEIFNRKINFFPGTYDQYLRFRKEREIQLKEAEKNLEKKIKETERFIERFRYKATKARQVQSRIKQLEKLERVELEDDEKHINFRIPEVEQSGAIPVELKKISKSYGVLKVLENIDVKIERGEKIAIVGPNGAGKTTLAKVIAKRIEPSSGEVIYGHNTIVSYYEQEVTESLNGEDDLIDSLQTVNDELTPGQLRSLLGSFLFTGDSIFKKVKVLSGGEKSRLALARLLLTKSNVIILDEPTNHLDYSSKEILQNALADFKGTLIIVSHDIDFLKPIINKVYELRDKSLRVHYGGIDYYLSKKEEERAFEESAGQNQSNKSFRKETKRKEAELRQLKYKETKELRERLYHCEERINELEQTKLELEKELADPKTFNNPEFLKEKNIAYNNIKKELELSFEEWTELSTQLESIEEKYKEQLG</sequence>
<evidence type="ECO:0000256" key="1">
    <source>
        <dbReference type="ARBA" id="ARBA00022737"/>
    </source>
</evidence>
<name>I7A1N9_MELRP</name>
<gene>
    <name evidence="8" type="ordered locus">MROS_1916</name>
</gene>
<dbReference type="RefSeq" id="WP_014856580.1">
    <property type="nucleotide sequence ID" value="NC_018178.1"/>
</dbReference>
<comment type="catalytic activity">
    <reaction evidence="4">
        <text>ATP + H2O = ADP + phosphate + H(+)</text>
        <dbReference type="Rhea" id="RHEA:13065"/>
        <dbReference type="ChEBI" id="CHEBI:15377"/>
        <dbReference type="ChEBI" id="CHEBI:15378"/>
        <dbReference type="ChEBI" id="CHEBI:30616"/>
        <dbReference type="ChEBI" id="CHEBI:43474"/>
        <dbReference type="ChEBI" id="CHEBI:456216"/>
    </reaction>
</comment>
<dbReference type="GO" id="GO:0016887">
    <property type="term" value="F:ATP hydrolysis activity"/>
    <property type="evidence" value="ECO:0007669"/>
    <property type="project" value="InterPro"/>
</dbReference>
<dbReference type="Pfam" id="PF16326">
    <property type="entry name" value="ABC_tran_CTD"/>
    <property type="match status" value="1"/>
</dbReference>
<dbReference type="InterPro" id="IPR032524">
    <property type="entry name" value="ABC_tran_C"/>
</dbReference>
<dbReference type="HOGENOM" id="CLU_000604_36_0_10"/>
<keyword evidence="1" id="KW-0677">Repeat</keyword>
<dbReference type="GO" id="GO:0003677">
    <property type="term" value="F:DNA binding"/>
    <property type="evidence" value="ECO:0007669"/>
    <property type="project" value="InterPro"/>
</dbReference>
<dbReference type="AlphaFoldDB" id="I7A1N9"/>
<dbReference type="GO" id="GO:0005524">
    <property type="term" value="F:ATP binding"/>
    <property type="evidence" value="ECO:0007669"/>
    <property type="project" value="UniProtKB-KW"/>
</dbReference>
<proteinExistence type="inferred from homology"/>
<keyword evidence="2" id="KW-0547">Nucleotide-binding</keyword>
<dbReference type="PATRIC" id="fig|1191523.3.peg.2028"/>
<dbReference type="InterPro" id="IPR003439">
    <property type="entry name" value="ABC_transporter-like_ATP-bd"/>
</dbReference>
<evidence type="ECO:0000256" key="4">
    <source>
        <dbReference type="ARBA" id="ARBA00049360"/>
    </source>
</evidence>
<dbReference type="Pfam" id="PF12848">
    <property type="entry name" value="ABC_tran_Xtn"/>
    <property type="match status" value="1"/>
</dbReference>
<feature type="domain" description="ABC transporter" evidence="7">
    <location>
        <begin position="2"/>
        <end position="260"/>
    </location>
</feature>
<dbReference type="PROSITE" id="PS50893">
    <property type="entry name" value="ABC_TRANSPORTER_2"/>
    <property type="match status" value="2"/>
</dbReference>
<comment type="similarity">
    <text evidence="5">Belongs to the ABC transporter superfamily. ABCF family. Uup subfamily.</text>
</comment>
<evidence type="ECO:0000259" key="7">
    <source>
        <dbReference type="PROSITE" id="PS50893"/>
    </source>
</evidence>
<dbReference type="PANTHER" id="PTHR42855:SF2">
    <property type="entry name" value="DRUG RESISTANCE ABC TRANSPORTER,ATP-BINDING PROTEIN"/>
    <property type="match status" value="1"/>
</dbReference>
<dbReference type="Proteomes" id="UP000009011">
    <property type="component" value="Chromosome"/>
</dbReference>
<dbReference type="FunFam" id="3.40.50.300:FF:000309">
    <property type="entry name" value="ABC transporter ATP-binding protein"/>
    <property type="match status" value="1"/>
</dbReference>
<dbReference type="OrthoDB" id="1521973at2"/>
<dbReference type="STRING" id="1191523.MROS_1916"/>
<dbReference type="InterPro" id="IPR027417">
    <property type="entry name" value="P-loop_NTPase"/>
</dbReference>
<keyword evidence="9" id="KW-1185">Reference proteome</keyword>
<feature type="coiled-coil region" evidence="6">
    <location>
        <begin position="548"/>
        <end position="600"/>
    </location>
</feature>
<dbReference type="Gene3D" id="3.40.50.300">
    <property type="entry name" value="P-loop containing nucleotide triphosphate hydrolases"/>
    <property type="match status" value="2"/>
</dbReference>
<evidence type="ECO:0000313" key="8">
    <source>
        <dbReference type="EMBL" id="AFN75148.1"/>
    </source>
</evidence>
<dbReference type="Gene3D" id="1.10.287.380">
    <property type="entry name" value="Valyl-tRNA synthetase, C-terminal domain"/>
    <property type="match status" value="1"/>
</dbReference>
<dbReference type="Pfam" id="PF00005">
    <property type="entry name" value="ABC_tran"/>
    <property type="match status" value="2"/>
</dbReference>
<evidence type="ECO:0000256" key="5">
    <source>
        <dbReference type="ARBA" id="ARBA00061478"/>
    </source>
</evidence>
<evidence type="ECO:0000256" key="3">
    <source>
        <dbReference type="ARBA" id="ARBA00022840"/>
    </source>
</evidence>
<dbReference type="InterPro" id="IPR051309">
    <property type="entry name" value="ABCF_ATPase"/>
</dbReference>
<feature type="domain" description="ABC transporter" evidence="7">
    <location>
        <begin position="326"/>
        <end position="540"/>
    </location>
</feature>
<dbReference type="eggNOG" id="COG0488">
    <property type="taxonomic scope" value="Bacteria"/>
</dbReference>
<protein>
    <submittedName>
        <fullName evidence="8">ABC transporter related protein</fullName>
    </submittedName>
</protein>
<dbReference type="EMBL" id="CP003557">
    <property type="protein sequence ID" value="AFN75148.1"/>
    <property type="molecule type" value="Genomic_DNA"/>
</dbReference>
<dbReference type="InterPro" id="IPR003593">
    <property type="entry name" value="AAA+_ATPase"/>
</dbReference>
<keyword evidence="6" id="KW-0175">Coiled coil</keyword>
<dbReference type="FunFam" id="3.40.50.300:FF:000011">
    <property type="entry name" value="Putative ABC transporter ATP-binding component"/>
    <property type="match status" value="1"/>
</dbReference>
<dbReference type="InterPro" id="IPR017871">
    <property type="entry name" value="ABC_transporter-like_CS"/>
</dbReference>